<gene>
    <name evidence="1" type="ORF">JKP34_03420</name>
</gene>
<sequence length="562" mass="63844">MEITIVTGLLTKWNMNVNTAHLRAKVVYIFILMLTKVLTISSAQVSEESKSLVLPANHQFVIDSLKSRGFLEARYGEIDGVPSVIKGPTYYWNEVSLKFDKEPVVRKGLINVEGEIADQILLKDITKGILKKYAYNQGYPFAEAVLDIDKINGYTVDATVHIKLRNLILYDSIEANNDLIKTKYLQNYLDLHYHGRWSMQEFNGIQDKISQIEFLALSEVPRVNFSNGKAQINLDINKVPSNRFDAIIGVIPVDNRTLITGQADFALTNLFRSAIKWQLNWQKYDEQSQFLNTSIAQFRSFSSPLGFETHFNLLKEDSTFLNLSYDILLNYPLKYNLFVKAGYARQNSSVTFSLNDLNELPTTPLRSSQTNSLVLGITYKTPLAAPKLKSNHYAGADISIGSKNIINYENLPESWRNVPKRTSNIKVGLKAGFQQKLGKRFVIEETFSSETIINEALATNDYLRLGGLQDLRGFNQNFFFTQHYSLLNLNYRYFLNNKSSAFGLTDFAYLNKDDRFVYSFGLGVDARTNSGWFRLIYALGIESGQKANISSAKVHFGYIALF</sequence>
<proteinExistence type="predicted"/>
<organism evidence="1 2">
    <name type="scientific">Marivirga atlantica</name>
    <dbReference type="NCBI Taxonomy" id="1548457"/>
    <lineage>
        <taxon>Bacteria</taxon>
        <taxon>Pseudomonadati</taxon>
        <taxon>Bacteroidota</taxon>
        <taxon>Cytophagia</taxon>
        <taxon>Cytophagales</taxon>
        <taxon>Marivirgaceae</taxon>
        <taxon>Marivirga</taxon>
    </lineage>
</organism>
<dbReference type="Gene3D" id="2.40.160.50">
    <property type="entry name" value="membrane protein fhac: a member of the omp85/tpsb transporter family"/>
    <property type="match status" value="1"/>
</dbReference>
<accession>A0A937DIK9</accession>
<evidence type="ECO:0000313" key="1">
    <source>
        <dbReference type="EMBL" id="MBL0764286.1"/>
    </source>
</evidence>
<keyword evidence="2" id="KW-1185">Reference proteome</keyword>
<name>A0A937DIK9_9BACT</name>
<protein>
    <recommendedName>
        <fullName evidence="3">Bacterial surface antigen (D15) domain-containing protein</fullName>
    </recommendedName>
</protein>
<dbReference type="AlphaFoldDB" id="A0A937DIK9"/>
<evidence type="ECO:0008006" key="3">
    <source>
        <dbReference type="Google" id="ProtNLM"/>
    </source>
</evidence>
<comment type="caution">
    <text evidence="1">The sequence shown here is derived from an EMBL/GenBank/DDBJ whole genome shotgun (WGS) entry which is preliminary data.</text>
</comment>
<dbReference type="Proteomes" id="UP000642920">
    <property type="component" value="Unassembled WGS sequence"/>
</dbReference>
<evidence type="ECO:0000313" key="2">
    <source>
        <dbReference type="Proteomes" id="UP000642920"/>
    </source>
</evidence>
<reference evidence="1" key="1">
    <citation type="submission" date="2021-01" db="EMBL/GenBank/DDBJ databases">
        <title>Marivirga sp. nov., isolated from intertidal surface sediments.</title>
        <authorList>
            <person name="Zhang M."/>
        </authorList>
    </citation>
    <scope>NUCLEOTIDE SEQUENCE</scope>
    <source>
        <strain evidence="1">SM1354</strain>
    </source>
</reference>
<dbReference type="EMBL" id="JAERQG010000001">
    <property type="protein sequence ID" value="MBL0764286.1"/>
    <property type="molecule type" value="Genomic_DNA"/>
</dbReference>
<dbReference type="RefSeq" id="WP_201919366.1">
    <property type="nucleotide sequence ID" value="NZ_JAERQG010000001.1"/>
</dbReference>